<dbReference type="PROSITE" id="PS00092">
    <property type="entry name" value="N6_MTASE"/>
    <property type="match status" value="1"/>
</dbReference>
<comment type="caution">
    <text evidence="9">The sequence shown here is derived from an EMBL/GenBank/DDBJ whole genome shotgun (WGS) entry which is preliminary data.</text>
</comment>
<dbReference type="PANTHER" id="PTHR43542:SF1">
    <property type="entry name" value="METHYLTRANSFERASE"/>
    <property type="match status" value="1"/>
</dbReference>
<gene>
    <name evidence="9" type="primary">rsmD</name>
    <name evidence="9" type="ORF">DM484_25515</name>
</gene>
<evidence type="ECO:0000313" key="10">
    <source>
        <dbReference type="Proteomes" id="UP000249396"/>
    </source>
</evidence>
<protein>
    <recommendedName>
        <fullName evidence="4 8">Ribosomal RNA small subunit methyltransferase D</fullName>
        <ecNumber evidence="3 8">2.1.1.171</ecNumber>
    </recommendedName>
</protein>
<dbReference type="PANTHER" id="PTHR43542">
    <property type="entry name" value="METHYLTRANSFERASE"/>
    <property type="match status" value="1"/>
</dbReference>
<dbReference type="GO" id="GO:0052913">
    <property type="term" value="F:16S rRNA (guanine(966)-N(2))-methyltransferase activity"/>
    <property type="evidence" value="ECO:0007669"/>
    <property type="project" value="UniProtKB-EC"/>
</dbReference>
<evidence type="ECO:0000256" key="8">
    <source>
        <dbReference type="PIRNR" id="PIRNR004553"/>
    </source>
</evidence>
<keyword evidence="5 8" id="KW-0489">Methyltransferase</keyword>
<keyword evidence="8" id="KW-0698">rRNA processing</keyword>
<dbReference type="Pfam" id="PF03602">
    <property type="entry name" value="Cons_hypoth95"/>
    <property type="match status" value="1"/>
</dbReference>
<dbReference type="AlphaFoldDB" id="A0A2W4QKX6"/>
<dbReference type="CDD" id="cd02440">
    <property type="entry name" value="AdoMet_MTases"/>
    <property type="match status" value="1"/>
</dbReference>
<evidence type="ECO:0000256" key="1">
    <source>
        <dbReference type="ARBA" id="ARBA00002649"/>
    </source>
</evidence>
<comment type="similarity">
    <text evidence="2 8">Belongs to the methyltransferase superfamily. RsmD family.</text>
</comment>
<organism evidence="9 10">
    <name type="scientific">Candidatus Methylumidiphilus alinenensis</name>
    <dbReference type="NCBI Taxonomy" id="2202197"/>
    <lineage>
        <taxon>Bacteria</taxon>
        <taxon>Pseudomonadati</taxon>
        <taxon>Pseudomonadota</taxon>
        <taxon>Gammaproteobacteria</taxon>
        <taxon>Methylococcales</taxon>
        <taxon>Candidatus Methylumidiphilus</taxon>
    </lineage>
</organism>
<dbReference type="InterPro" id="IPR004398">
    <property type="entry name" value="RNA_MeTrfase_RsmD"/>
</dbReference>
<evidence type="ECO:0000256" key="6">
    <source>
        <dbReference type="ARBA" id="ARBA00022679"/>
    </source>
</evidence>
<evidence type="ECO:0000256" key="4">
    <source>
        <dbReference type="ARBA" id="ARBA00013682"/>
    </source>
</evidence>
<accession>A0A2W4QKX6</accession>
<keyword evidence="6 8" id="KW-0808">Transferase</keyword>
<dbReference type="GO" id="GO:0003676">
    <property type="term" value="F:nucleic acid binding"/>
    <property type="evidence" value="ECO:0007669"/>
    <property type="project" value="InterPro"/>
</dbReference>
<dbReference type="InterPro" id="IPR029063">
    <property type="entry name" value="SAM-dependent_MTases_sf"/>
</dbReference>
<evidence type="ECO:0000256" key="7">
    <source>
        <dbReference type="ARBA" id="ARBA00048326"/>
    </source>
</evidence>
<sequence>MKNEVRIIGGTWRSRKIRFPDSPGLRPTPDRVRETLFNWLGQELDGLVCLNLYAGSGVLGFEAASRGAKRVVQVERNPEACFALKQNCALLNALTVQIVTMDIARFLAGPSEAFDVVFIDPPFEQGLVEPCCRLLEEKGWLAPHARIYIEAEKDKLLDRLPENWKSHRNKQAGGVGYHLYTR</sequence>
<evidence type="ECO:0000256" key="5">
    <source>
        <dbReference type="ARBA" id="ARBA00022603"/>
    </source>
</evidence>
<dbReference type="PIRSF" id="PIRSF004553">
    <property type="entry name" value="CHP00095"/>
    <property type="match status" value="1"/>
</dbReference>
<keyword evidence="8" id="KW-0949">S-adenosyl-L-methionine</keyword>
<dbReference type="InterPro" id="IPR002052">
    <property type="entry name" value="DNA_methylase_N6_adenine_CS"/>
</dbReference>
<comment type="catalytic activity">
    <reaction evidence="7 8">
        <text>guanosine(966) in 16S rRNA + S-adenosyl-L-methionine = N(2)-methylguanosine(966) in 16S rRNA + S-adenosyl-L-homocysteine + H(+)</text>
        <dbReference type="Rhea" id="RHEA:23548"/>
        <dbReference type="Rhea" id="RHEA-COMP:10211"/>
        <dbReference type="Rhea" id="RHEA-COMP:10212"/>
        <dbReference type="ChEBI" id="CHEBI:15378"/>
        <dbReference type="ChEBI" id="CHEBI:57856"/>
        <dbReference type="ChEBI" id="CHEBI:59789"/>
        <dbReference type="ChEBI" id="CHEBI:74269"/>
        <dbReference type="ChEBI" id="CHEBI:74481"/>
        <dbReference type="EC" id="2.1.1.171"/>
    </reaction>
</comment>
<dbReference type="Proteomes" id="UP000249396">
    <property type="component" value="Unassembled WGS sequence"/>
</dbReference>
<dbReference type="EC" id="2.1.1.171" evidence="3 8"/>
<proteinExistence type="inferred from homology"/>
<reference evidence="9 10" key="1">
    <citation type="journal article" date="2018" name="Aquat. Microb. Ecol.">
        <title>Gammaproteobacterial methanotrophs dominate.</title>
        <authorList>
            <person name="Rissanen A.J."/>
            <person name="Saarenheimo J."/>
            <person name="Tiirola M."/>
            <person name="Peura S."/>
            <person name="Aalto S.L."/>
            <person name="Karvinen A."/>
            <person name="Nykanen H."/>
        </authorList>
    </citation>
    <scope>NUCLEOTIDE SEQUENCE [LARGE SCALE GENOMIC DNA]</scope>
    <source>
        <strain evidence="9">AMbin10</strain>
    </source>
</reference>
<dbReference type="NCBIfam" id="TIGR00095">
    <property type="entry name" value="16S rRNA (guanine(966)-N(2))-methyltransferase RsmD"/>
    <property type="match status" value="1"/>
</dbReference>
<dbReference type="SUPFAM" id="SSF53335">
    <property type="entry name" value="S-adenosyl-L-methionine-dependent methyltransferases"/>
    <property type="match status" value="1"/>
</dbReference>
<comment type="function">
    <text evidence="1 8">Specifically methylates the guanine in position 966 of 16S rRNA in the assembled 30S particle.</text>
</comment>
<evidence type="ECO:0000256" key="2">
    <source>
        <dbReference type="ARBA" id="ARBA00005269"/>
    </source>
</evidence>
<name>A0A2W4QKX6_9GAMM</name>
<evidence type="ECO:0000313" key="9">
    <source>
        <dbReference type="EMBL" id="PZN71796.1"/>
    </source>
</evidence>
<evidence type="ECO:0000256" key="3">
    <source>
        <dbReference type="ARBA" id="ARBA00012141"/>
    </source>
</evidence>
<dbReference type="EMBL" id="QJPH01000508">
    <property type="protein sequence ID" value="PZN71796.1"/>
    <property type="molecule type" value="Genomic_DNA"/>
</dbReference>
<dbReference type="Gene3D" id="3.40.50.150">
    <property type="entry name" value="Vaccinia Virus protein VP39"/>
    <property type="match status" value="1"/>
</dbReference>